<evidence type="ECO:0000313" key="3">
    <source>
        <dbReference type="Proteomes" id="UP001341245"/>
    </source>
</evidence>
<feature type="region of interest" description="Disordered" evidence="1">
    <location>
        <begin position="1"/>
        <end position="22"/>
    </location>
</feature>
<feature type="compositionally biased region" description="Low complexity" evidence="1">
    <location>
        <begin position="254"/>
        <end position="265"/>
    </location>
</feature>
<sequence length="485" mass="53664">MSLNSSTFNGQGPVLDHDHVDNNHAASSYPQLQNCALTSYTFRDFMTPNEHATIPVIGTSKALESLDYTLSSPGVFARCSRKSHPFSAYTPLTIALNAICARVGLAPVTERDLAQLHRAPWFSDFSKAVVKRHNAEELAALNFNNLLSESFLNEDHMVLLAEAFAVANDLSNIELGVVTITKQGVKAFHYPWTATCDGLTAWIVADLRTDEPIYYGLGRDMVEQHDSIDEQPVGEEEERQDDEEEDVDEEDQEAPTTTPRKTAARVLAQQVPLPAGLSTKTILEKHTDNLQYNNILKVGLEYSNQEIARKVAEDAVRQNKKASTSSSGVVKRINTGIDFIEKEFEIDVGAFRTAYDTARKNNGIPIRGKDGVDDQILAANAPKINEAMAWVKAGGPHPANAVAPAPVRSGYAPASRNLKNIETPVRVRKTRNVPQLDGTMDEPDEHHDYALEDRADGFLAQYNNEEPDWDSMVEDTLLNFDDPFN</sequence>
<keyword evidence="3" id="KW-1185">Reference proteome</keyword>
<feature type="compositionally biased region" description="Polar residues" evidence="1">
    <location>
        <begin position="1"/>
        <end position="10"/>
    </location>
</feature>
<proteinExistence type="predicted"/>
<evidence type="ECO:0000256" key="1">
    <source>
        <dbReference type="SAM" id="MobiDB-lite"/>
    </source>
</evidence>
<feature type="compositionally biased region" description="Acidic residues" evidence="1">
    <location>
        <begin position="232"/>
        <end position="253"/>
    </location>
</feature>
<comment type="caution">
    <text evidence="2">The sequence shown here is derived from an EMBL/GenBank/DDBJ whole genome shotgun (WGS) entry which is preliminary data.</text>
</comment>
<dbReference type="Proteomes" id="UP001341245">
    <property type="component" value="Unassembled WGS sequence"/>
</dbReference>
<organism evidence="2 3">
    <name type="scientific">Aureobasidium pullulans</name>
    <name type="common">Black yeast</name>
    <name type="synonym">Pullularia pullulans</name>
    <dbReference type="NCBI Taxonomy" id="5580"/>
    <lineage>
        <taxon>Eukaryota</taxon>
        <taxon>Fungi</taxon>
        <taxon>Dikarya</taxon>
        <taxon>Ascomycota</taxon>
        <taxon>Pezizomycotina</taxon>
        <taxon>Dothideomycetes</taxon>
        <taxon>Dothideomycetidae</taxon>
        <taxon>Dothideales</taxon>
        <taxon>Saccotheciaceae</taxon>
        <taxon>Aureobasidium</taxon>
    </lineage>
</organism>
<name>A0ABR0TKF0_AURPU</name>
<dbReference type="EMBL" id="JASGXD010000007">
    <property type="protein sequence ID" value="KAK6004356.1"/>
    <property type="molecule type" value="Genomic_DNA"/>
</dbReference>
<feature type="region of interest" description="Disordered" evidence="1">
    <location>
        <begin position="228"/>
        <end position="265"/>
    </location>
</feature>
<protein>
    <submittedName>
        <fullName evidence="2">Uncharacterized protein</fullName>
    </submittedName>
</protein>
<gene>
    <name evidence="2" type="ORF">QM012_008218</name>
</gene>
<accession>A0ABR0TKF0</accession>
<reference evidence="2 3" key="1">
    <citation type="submission" date="2023-11" db="EMBL/GenBank/DDBJ databases">
        <title>Draft genome sequence and annotation of the polyextremotolerant black yeast-like fungus Aureobasidium pullulans NRRL 62042.</title>
        <authorList>
            <person name="Dielentheis-Frenken M.R.E."/>
            <person name="Wibberg D."/>
            <person name="Blank L.M."/>
            <person name="Tiso T."/>
        </authorList>
    </citation>
    <scope>NUCLEOTIDE SEQUENCE [LARGE SCALE GENOMIC DNA]</scope>
    <source>
        <strain evidence="2 3">NRRL 62042</strain>
    </source>
</reference>
<evidence type="ECO:0000313" key="2">
    <source>
        <dbReference type="EMBL" id="KAK6004356.1"/>
    </source>
</evidence>